<protein>
    <submittedName>
        <fullName evidence="2">Uncharacterized protein</fullName>
    </submittedName>
</protein>
<feature type="region of interest" description="Disordered" evidence="1">
    <location>
        <begin position="1"/>
        <end position="134"/>
    </location>
</feature>
<evidence type="ECO:0000313" key="2">
    <source>
        <dbReference type="EMBL" id="RKO96892.1"/>
    </source>
</evidence>
<feature type="compositionally biased region" description="Low complexity" evidence="1">
    <location>
        <begin position="79"/>
        <end position="91"/>
    </location>
</feature>
<evidence type="ECO:0000256" key="1">
    <source>
        <dbReference type="SAM" id="MobiDB-lite"/>
    </source>
</evidence>
<dbReference type="EMBL" id="ML009542">
    <property type="protein sequence ID" value="RKO96892.1"/>
    <property type="molecule type" value="Genomic_DNA"/>
</dbReference>
<accession>A0A4P9WW37</accession>
<proteinExistence type="predicted"/>
<organism evidence="2 3">
    <name type="scientific">Caulochytrium protostelioides</name>
    <dbReference type="NCBI Taxonomy" id="1555241"/>
    <lineage>
        <taxon>Eukaryota</taxon>
        <taxon>Fungi</taxon>
        <taxon>Fungi incertae sedis</taxon>
        <taxon>Chytridiomycota</taxon>
        <taxon>Chytridiomycota incertae sedis</taxon>
        <taxon>Chytridiomycetes</taxon>
        <taxon>Caulochytriales</taxon>
        <taxon>Caulochytriaceae</taxon>
        <taxon>Caulochytrium</taxon>
    </lineage>
</organism>
<dbReference type="Proteomes" id="UP000268535">
    <property type="component" value="Unassembled WGS sequence"/>
</dbReference>
<name>A0A4P9WW37_9FUNG</name>
<evidence type="ECO:0000313" key="3">
    <source>
        <dbReference type="Proteomes" id="UP000268535"/>
    </source>
</evidence>
<dbReference type="AlphaFoldDB" id="A0A4P9WW37"/>
<feature type="compositionally biased region" description="Basic and acidic residues" evidence="1">
    <location>
        <begin position="40"/>
        <end position="49"/>
    </location>
</feature>
<feature type="compositionally biased region" description="Basic and acidic residues" evidence="1">
    <location>
        <begin position="22"/>
        <end position="32"/>
    </location>
</feature>
<feature type="compositionally biased region" description="Basic residues" evidence="1">
    <location>
        <begin position="125"/>
        <end position="134"/>
    </location>
</feature>
<sequence>MGFGITRAPPGRAARYRVRKPAAREGRARPEPGEQLSPPEKNETEEKARSARTSDGPRRACILHRNATRRSVHADGRPATQDDTSTTASTSLAWEPACRTAVVPDAPDEDRGNETEGYPGSQSKARPKRERGRRLNAREAACNPAGDSRVVSIIACTAPRREGSLQRRHHGLLGFISVASMAGGNQQLPGCE</sequence>
<gene>
    <name evidence="2" type="ORF">CAUPRSCDRAFT_11411</name>
</gene>
<reference evidence="3" key="1">
    <citation type="journal article" date="2018" name="Nat. Microbiol.">
        <title>Leveraging single-cell genomics to expand the fungal tree of life.</title>
        <authorList>
            <person name="Ahrendt S.R."/>
            <person name="Quandt C.A."/>
            <person name="Ciobanu D."/>
            <person name="Clum A."/>
            <person name="Salamov A."/>
            <person name="Andreopoulos B."/>
            <person name="Cheng J.F."/>
            <person name="Woyke T."/>
            <person name="Pelin A."/>
            <person name="Henrissat B."/>
            <person name="Reynolds N.K."/>
            <person name="Benny G.L."/>
            <person name="Smith M.E."/>
            <person name="James T.Y."/>
            <person name="Grigoriev I.V."/>
        </authorList>
    </citation>
    <scope>NUCLEOTIDE SEQUENCE [LARGE SCALE GENOMIC DNA]</scope>
    <source>
        <strain evidence="3">ATCC 52028</strain>
    </source>
</reference>